<reference evidence="1 2" key="1">
    <citation type="submission" date="2018-06" db="EMBL/GenBank/DDBJ databases">
        <authorList>
            <consortium name="Pathogen Informatics"/>
            <person name="Doyle S."/>
        </authorList>
    </citation>
    <scope>NUCLEOTIDE SEQUENCE [LARGE SCALE GENOMIC DNA]</scope>
    <source>
        <strain evidence="1 2">NCTC11179</strain>
    </source>
</reference>
<keyword evidence="2" id="KW-1185">Reference proteome</keyword>
<organism evidence="1 2">
    <name type="scientific">Myroides odoratus</name>
    <name type="common">Flavobacterium odoratum</name>
    <dbReference type="NCBI Taxonomy" id="256"/>
    <lineage>
        <taxon>Bacteria</taxon>
        <taxon>Pseudomonadati</taxon>
        <taxon>Bacteroidota</taxon>
        <taxon>Flavobacteriia</taxon>
        <taxon>Flavobacteriales</taxon>
        <taxon>Flavobacteriaceae</taxon>
        <taxon>Myroides</taxon>
    </lineage>
</organism>
<dbReference type="EMBL" id="UGQL01000001">
    <property type="protein sequence ID" value="STZ27717.1"/>
    <property type="molecule type" value="Genomic_DNA"/>
</dbReference>
<sequence>MLLSLPKKNGHTFPDCMSIFLSKREYSKENTSKNSNDLKIKRVYFIPPHKEHRMLYF</sequence>
<dbReference type="Proteomes" id="UP000255024">
    <property type="component" value="Unassembled WGS sequence"/>
</dbReference>
<evidence type="ECO:0000313" key="1">
    <source>
        <dbReference type="EMBL" id="STZ27717.1"/>
    </source>
</evidence>
<accession>A0A378RNI9</accession>
<dbReference type="AlphaFoldDB" id="A0A378RNI9"/>
<evidence type="ECO:0000313" key="2">
    <source>
        <dbReference type="Proteomes" id="UP000255024"/>
    </source>
</evidence>
<gene>
    <name evidence="1" type="ORF">NCTC11179_01253</name>
</gene>
<name>A0A378RNI9_MYROD</name>
<protein>
    <submittedName>
        <fullName evidence="1">Uncharacterized protein</fullName>
    </submittedName>
</protein>
<proteinExistence type="predicted"/>